<keyword evidence="8" id="KW-1185">Reference proteome</keyword>
<name>A0A066ZPP4_HYDMR</name>
<dbReference type="GO" id="GO:0019843">
    <property type="term" value="F:rRNA binding"/>
    <property type="evidence" value="ECO:0007669"/>
    <property type="project" value="UniProtKB-UniRule"/>
</dbReference>
<gene>
    <name evidence="5 7" type="primary">rplD</name>
    <name evidence="7" type="ORF">EI16_05610</name>
</gene>
<dbReference type="STRING" id="28885.EI16_05610"/>
<dbReference type="Gene3D" id="3.40.1370.10">
    <property type="match status" value="1"/>
</dbReference>
<comment type="similarity">
    <text evidence="1 5">Belongs to the universal ribosomal protein uL4 family.</text>
</comment>
<comment type="function">
    <text evidence="5">One of the primary rRNA binding proteins, this protein initially binds near the 5'-end of the 23S rRNA. It is important during the early stages of 50S assembly. It makes multiple contacts with different domains of the 23S rRNA in the assembled 50S subunit and ribosome.</text>
</comment>
<dbReference type="InterPro" id="IPR013005">
    <property type="entry name" value="Ribosomal_uL4-like"/>
</dbReference>
<dbReference type="InterPro" id="IPR023574">
    <property type="entry name" value="Ribosomal_uL4_dom_sf"/>
</dbReference>
<protein>
    <recommendedName>
        <fullName evidence="4 5">Large ribosomal subunit protein uL4</fullName>
    </recommendedName>
</protein>
<evidence type="ECO:0000256" key="5">
    <source>
        <dbReference type="HAMAP-Rule" id="MF_01328"/>
    </source>
</evidence>
<dbReference type="EMBL" id="JMIU01000001">
    <property type="protein sequence ID" value="KDN95773.1"/>
    <property type="molecule type" value="Genomic_DNA"/>
</dbReference>
<sequence>MDLKLIELSSGKETGALSVSDSVFGVEFNEPLVHQVVTAYMAGARSGTKGQKNRSAVSGGGAKPWAQKGSGRARAGTSRSPVWIGGGRAFPGHNRDFSQKVNKKMYRGAMRAIFSELARSGRLVVVDDFKVDAPKTKEFNAKLASLKIKDALVVTEGFDEYLYLSCRNLYNADVCDVSSLDPVSLVGFQSVVVTQAAVKQIEENLG</sequence>
<evidence type="ECO:0000256" key="6">
    <source>
        <dbReference type="SAM" id="MobiDB-lite"/>
    </source>
</evidence>
<evidence type="ECO:0000313" key="8">
    <source>
        <dbReference type="Proteomes" id="UP000027341"/>
    </source>
</evidence>
<dbReference type="HAMAP" id="MF_01328_B">
    <property type="entry name" value="Ribosomal_uL4_B"/>
    <property type="match status" value="1"/>
</dbReference>
<dbReference type="NCBIfam" id="TIGR03953">
    <property type="entry name" value="rplD_bact"/>
    <property type="match status" value="1"/>
</dbReference>
<accession>A0A066ZPP4</accession>
<evidence type="ECO:0000256" key="2">
    <source>
        <dbReference type="ARBA" id="ARBA00022980"/>
    </source>
</evidence>
<dbReference type="Pfam" id="PF00573">
    <property type="entry name" value="Ribosomal_L4"/>
    <property type="match status" value="1"/>
</dbReference>
<evidence type="ECO:0000256" key="1">
    <source>
        <dbReference type="ARBA" id="ARBA00010528"/>
    </source>
</evidence>
<dbReference type="InterPro" id="IPR002136">
    <property type="entry name" value="Ribosomal_uL4"/>
</dbReference>
<evidence type="ECO:0000256" key="4">
    <source>
        <dbReference type="ARBA" id="ARBA00035244"/>
    </source>
</evidence>
<comment type="caution">
    <text evidence="7">The sequence shown here is derived from an EMBL/GenBank/DDBJ whole genome shotgun (WGS) entry which is preliminary data.</text>
</comment>
<dbReference type="Proteomes" id="UP000027341">
    <property type="component" value="Unassembled WGS sequence"/>
</dbReference>
<keyword evidence="3 5" id="KW-0687">Ribonucleoprotein</keyword>
<evidence type="ECO:0000313" key="7">
    <source>
        <dbReference type="EMBL" id="KDN95773.1"/>
    </source>
</evidence>
<evidence type="ECO:0000256" key="3">
    <source>
        <dbReference type="ARBA" id="ARBA00023274"/>
    </source>
</evidence>
<keyword evidence="5" id="KW-0694">RNA-binding</keyword>
<keyword evidence="5" id="KW-0699">rRNA-binding</keyword>
<dbReference type="GO" id="GO:0005840">
    <property type="term" value="C:ribosome"/>
    <property type="evidence" value="ECO:0007669"/>
    <property type="project" value="UniProtKB-KW"/>
</dbReference>
<comment type="function">
    <text evidence="5">Forms part of the polypeptide exit tunnel.</text>
</comment>
<reference evidence="7 8" key="1">
    <citation type="submission" date="2014-04" db="EMBL/GenBank/DDBJ databases">
        <title>Draft genome sequence of Hydrogenovibrio marinus MH-110, a model organism for aerobic H2 metabolism.</title>
        <authorList>
            <person name="Cha H.J."/>
            <person name="Jo B.H."/>
            <person name="Hwang B.H."/>
        </authorList>
    </citation>
    <scope>NUCLEOTIDE SEQUENCE [LARGE SCALE GENOMIC DNA]</scope>
    <source>
        <strain evidence="7 8">MH-110</strain>
    </source>
</reference>
<keyword evidence="2 5" id="KW-0689">Ribosomal protein</keyword>
<dbReference type="GO" id="GO:0003735">
    <property type="term" value="F:structural constituent of ribosome"/>
    <property type="evidence" value="ECO:0007669"/>
    <property type="project" value="InterPro"/>
</dbReference>
<dbReference type="AlphaFoldDB" id="A0A066ZPP4"/>
<dbReference type="PANTHER" id="PTHR10746">
    <property type="entry name" value="50S RIBOSOMAL PROTEIN L4"/>
    <property type="match status" value="1"/>
</dbReference>
<dbReference type="PANTHER" id="PTHR10746:SF6">
    <property type="entry name" value="LARGE RIBOSOMAL SUBUNIT PROTEIN UL4M"/>
    <property type="match status" value="1"/>
</dbReference>
<organism evidence="7 8">
    <name type="scientific">Hydrogenovibrio marinus</name>
    <dbReference type="NCBI Taxonomy" id="28885"/>
    <lineage>
        <taxon>Bacteria</taxon>
        <taxon>Pseudomonadati</taxon>
        <taxon>Pseudomonadota</taxon>
        <taxon>Gammaproteobacteria</taxon>
        <taxon>Thiotrichales</taxon>
        <taxon>Piscirickettsiaceae</taxon>
        <taxon>Hydrogenovibrio</taxon>
    </lineage>
</organism>
<dbReference type="SUPFAM" id="SSF52166">
    <property type="entry name" value="Ribosomal protein L4"/>
    <property type="match status" value="1"/>
</dbReference>
<comment type="subunit">
    <text evidence="5">Part of the 50S ribosomal subunit.</text>
</comment>
<dbReference type="GO" id="GO:1990904">
    <property type="term" value="C:ribonucleoprotein complex"/>
    <property type="evidence" value="ECO:0007669"/>
    <property type="project" value="UniProtKB-KW"/>
</dbReference>
<dbReference type="GO" id="GO:0006412">
    <property type="term" value="P:translation"/>
    <property type="evidence" value="ECO:0007669"/>
    <property type="project" value="UniProtKB-UniRule"/>
</dbReference>
<proteinExistence type="inferred from homology"/>
<feature type="region of interest" description="Disordered" evidence="6">
    <location>
        <begin position="45"/>
        <end position="79"/>
    </location>
</feature>